<dbReference type="EMBL" id="JABFUD020000019">
    <property type="protein sequence ID" value="KAI5065152.1"/>
    <property type="molecule type" value="Genomic_DNA"/>
</dbReference>
<keyword evidence="2" id="KW-1185">Reference proteome</keyword>
<dbReference type="AlphaFoldDB" id="A0A9D4Z903"/>
<evidence type="ECO:0000313" key="2">
    <source>
        <dbReference type="Proteomes" id="UP000886520"/>
    </source>
</evidence>
<evidence type="ECO:0000313" key="1">
    <source>
        <dbReference type="EMBL" id="KAI5065152.1"/>
    </source>
</evidence>
<dbReference type="Proteomes" id="UP000886520">
    <property type="component" value="Chromosome 19"/>
</dbReference>
<sequence>MLPCLIAWAIGLPARRSKTAEWAGALPDRMGHRAACTSLKNCGMDSLGDNERGAAQIPFLLNVVAILVGGDNGVLLSTKQCKECTGEQRNANGAYRVSDGQWRVEGVLGEGVLGAQAMHCLDQGEILSSGGTSAQIGLRYETLDRQLSYLTSGAGHRKKTLDKLQRVLKSHVVPFGVHFWARSIEHNDKAYGILLTAWRRDWIAHSTQYAVKLLQSGPLRCADLIRVCIQDDKMAGLVMLSLVTVPVPPVPLITRDKGVGPPNGHVQIVSLQ</sequence>
<comment type="caution">
    <text evidence="1">The sequence shown here is derived from an EMBL/GenBank/DDBJ whole genome shotgun (WGS) entry which is preliminary data.</text>
</comment>
<organism evidence="1 2">
    <name type="scientific">Adiantum capillus-veneris</name>
    <name type="common">Maidenhair fern</name>
    <dbReference type="NCBI Taxonomy" id="13818"/>
    <lineage>
        <taxon>Eukaryota</taxon>
        <taxon>Viridiplantae</taxon>
        <taxon>Streptophyta</taxon>
        <taxon>Embryophyta</taxon>
        <taxon>Tracheophyta</taxon>
        <taxon>Polypodiopsida</taxon>
        <taxon>Polypodiidae</taxon>
        <taxon>Polypodiales</taxon>
        <taxon>Pteridineae</taxon>
        <taxon>Pteridaceae</taxon>
        <taxon>Vittarioideae</taxon>
        <taxon>Adiantum</taxon>
    </lineage>
</organism>
<protein>
    <submittedName>
        <fullName evidence="1">Uncharacterized protein</fullName>
    </submittedName>
</protein>
<accession>A0A9D4Z903</accession>
<gene>
    <name evidence="1" type="ORF">GOP47_0019847</name>
</gene>
<proteinExistence type="predicted"/>
<reference evidence="1" key="1">
    <citation type="submission" date="2021-01" db="EMBL/GenBank/DDBJ databases">
        <title>Adiantum capillus-veneris genome.</title>
        <authorList>
            <person name="Fang Y."/>
            <person name="Liao Q."/>
        </authorList>
    </citation>
    <scope>NUCLEOTIDE SEQUENCE</scope>
    <source>
        <strain evidence="1">H3</strain>
        <tissue evidence="1">Leaf</tissue>
    </source>
</reference>
<name>A0A9D4Z903_ADICA</name>